<evidence type="ECO:0000313" key="2">
    <source>
        <dbReference type="Proteomes" id="UP001177260"/>
    </source>
</evidence>
<accession>A0ACC3AWS8</accession>
<gene>
    <name evidence="1" type="ORF">N8T08_007930</name>
</gene>
<proteinExistence type="predicted"/>
<keyword evidence="2" id="KW-1185">Reference proteome</keyword>
<comment type="caution">
    <text evidence="1">The sequence shown here is derived from an EMBL/GenBank/DDBJ whole genome shotgun (WGS) entry which is preliminary data.</text>
</comment>
<name>A0ACC3AWS8_9EURO</name>
<dbReference type="EMBL" id="JAOPJF010000051">
    <property type="protein sequence ID" value="KAK1142378.1"/>
    <property type="molecule type" value="Genomic_DNA"/>
</dbReference>
<dbReference type="Proteomes" id="UP001177260">
    <property type="component" value="Unassembled WGS sequence"/>
</dbReference>
<protein>
    <submittedName>
        <fullName evidence="1">Uncharacterized protein</fullName>
    </submittedName>
</protein>
<evidence type="ECO:0000313" key="1">
    <source>
        <dbReference type="EMBL" id="KAK1142378.1"/>
    </source>
</evidence>
<reference evidence="1 2" key="1">
    <citation type="journal article" date="2023" name="ACS Omega">
        <title>Identification of the Neoaspergillic Acid Biosynthesis Gene Cluster by Establishing an In Vitro CRISPR-Ribonucleoprotein Genetic System in Aspergillus melleus.</title>
        <authorList>
            <person name="Yuan B."/>
            <person name="Grau M.F."/>
            <person name="Murata R.M."/>
            <person name="Torok T."/>
            <person name="Venkateswaran K."/>
            <person name="Stajich J.E."/>
            <person name="Wang C.C.C."/>
        </authorList>
    </citation>
    <scope>NUCLEOTIDE SEQUENCE [LARGE SCALE GENOMIC DNA]</scope>
    <source>
        <strain evidence="1 2">IMV 1140</strain>
    </source>
</reference>
<organism evidence="1 2">
    <name type="scientific">Aspergillus melleus</name>
    <dbReference type="NCBI Taxonomy" id="138277"/>
    <lineage>
        <taxon>Eukaryota</taxon>
        <taxon>Fungi</taxon>
        <taxon>Dikarya</taxon>
        <taxon>Ascomycota</taxon>
        <taxon>Pezizomycotina</taxon>
        <taxon>Eurotiomycetes</taxon>
        <taxon>Eurotiomycetidae</taxon>
        <taxon>Eurotiales</taxon>
        <taxon>Aspergillaceae</taxon>
        <taxon>Aspergillus</taxon>
        <taxon>Aspergillus subgen. Circumdati</taxon>
    </lineage>
</organism>
<sequence>MWTLFILGFIASHISLAICQHAIPPSQDAWYDQPIDIDSYAPGQVIRTRQVSNRLQSLLTLPVDVSVESVHQYMYRTTDSLDNAVAAVTTLMVPYDSDPTKLLAYQTAYDTSNADCSPSYTLRYRSWLDGTTSLINSTAPSDMPLLAAALNQGWWVLTTDYEGLDGHYVAGVESGRSTLDSVRVALTEGQKIGLSPDVRYAMAGYSGGALACGWAAELQPSYAPELEFAGAALGGTIANVSSALRLIHESPFVGLAFQGIHGLGKAYPNLTEWLGENLRPGKREEFYHIARACTVKETAERAGSQDIFSFFEGGEDAMAEDVPASVLRWAGTMGLRGTPRMPVLVYKAVKDEISAGEDTDELIERYCEDGATIEYHRDLVGGHITEAITGSASALNWISERLDGKRVRHEGSCVKRNVVLTDLDRGTIAYFGKAVFSLLKTVLGGMLGK</sequence>